<reference evidence="2 3" key="2">
    <citation type="submission" date="2018-11" db="EMBL/GenBank/DDBJ databases">
        <authorList>
            <consortium name="Pathogen Informatics"/>
        </authorList>
    </citation>
    <scope>NUCLEOTIDE SEQUENCE [LARGE SCALE GENOMIC DNA]</scope>
</reference>
<gene>
    <name evidence="2" type="ORF">GPUH_LOCUS19856</name>
</gene>
<evidence type="ECO:0000313" key="2">
    <source>
        <dbReference type="EMBL" id="VDN34739.1"/>
    </source>
</evidence>
<reference evidence="4" key="1">
    <citation type="submission" date="2016-06" db="UniProtKB">
        <authorList>
            <consortium name="WormBaseParasite"/>
        </authorList>
    </citation>
    <scope>IDENTIFICATION</scope>
</reference>
<name>A0A183EFW6_9BILA</name>
<protein>
    <submittedName>
        <fullName evidence="4">DUF3456 domain-containing protein</fullName>
    </submittedName>
</protein>
<accession>A0A183EFW6</accession>
<proteinExistence type="predicted"/>
<dbReference type="Gene3D" id="3.20.20.140">
    <property type="entry name" value="Metal-dependent hydrolases"/>
    <property type="match status" value="1"/>
</dbReference>
<dbReference type="Proteomes" id="UP000271098">
    <property type="component" value="Unassembled WGS sequence"/>
</dbReference>
<evidence type="ECO:0000256" key="1">
    <source>
        <dbReference type="SAM" id="SignalP"/>
    </source>
</evidence>
<sequence length="84" mass="9586">MGILLFSLLVPEVQRITDDPAMMCSNLTDEYVRVAHALGLQPEEVFELSFSTTDYICKNLKSEERNYILSKFDSFKAYLKTAAD</sequence>
<organism evidence="4">
    <name type="scientific">Gongylonema pulchrum</name>
    <dbReference type="NCBI Taxonomy" id="637853"/>
    <lineage>
        <taxon>Eukaryota</taxon>
        <taxon>Metazoa</taxon>
        <taxon>Ecdysozoa</taxon>
        <taxon>Nematoda</taxon>
        <taxon>Chromadorea</taxon>
        <taxon>Rhabditida</taxon>
        <taxon>Spirurina</taxon>
        <taxon>Spiruromorpha</taxon>
        <taxon>Spiruroidea</taxon>
        <taxon>Gongylonematidae</taxon>
        <taxon>Gongylonema</taxon>
    </lineage>
</organism>
<feature type="chain" id="PRO_5043139170" evidence="1">
    <location>
        <begin position="16"/>
        <end position="84"/>
    </location>
</feature>
<evidence type="ECO:0000313" key="3">
    <source>
        <dbReference type="Proteomes" id="UP000271098"/>
    </source>
</evidence>
<keyword evidence="3" id="KW-1185">Reference proteome</keyword>
<dbReference type="OrthoDB" id="272271at2759"/>
<dbReference type="WBParaSite" id="GPUH_0001988201-mRNA-1">
    <property type="protein sequence ID" value="GPUH_0001988201-mRNA-1"/>
    <property type="gene ID" value="GPUH_0001988201"/>
</dbReference>
<dbReference type="EMBL" id="UYRT01089289">
    <property type="protein sequence ID" value="VDN34739.1"/>
    <property type="molecule type" value="Genomic_DNA"/>
</dbReference>
<feature type="signal peptide" evidence="1">
    <location>
        <begin position="1"/>
        <end position="15"/>
    </location>
</feature>
<evidence type="ECO:0000313" key="4">
    <source>
        <dbReference type="WBParaSite" id="GPUH_0001988201-mRNA-1"/>
    </source>
</evidence>
<keyword evidence="1" id="KW-0732">Signal</keyword>
<dbReference type="AlphaFoldDB" id="A0A183EFW6"/>